<accession>A0ABR7CWD6</accession>
<evidence type="ECO:0000259" key="8">
    <source>
        <dbReference type="Pfam" id="PF01618"/>
    </source>
</evidence>
<dbReference type="InterPro" id="IPR050790">
    <property type="entry name" value="ExbB/TolQ_transport"/>
</dbReference>
<proteinExistence type="inferred from homology"/>
<evidence type="ECO:0000256" key="6">
    <source>
        <dbReference type="RuleBase" id="RU004057"/>
    </source>
</evidence>
<evidence type="ECO:0000256" key="3">
    <source>
        <dbReference type="ARBA" id="ARBA00022692"/>
    </source>
</evidence>
<evidence type="ECO:0000313" key="9">
    <source>
        <dbReference type="EMBL" id="MBC5619998.1"/>
    </source>
</evidence>
<dbReference type="PANTHER" id="PTHR30625">
    <property type="entry name" value="PROTEIN TOLQ"/>
    <property type="match status" value="1"/>
</dbReference>
<dbReference type="EMBL" id="JACOOH010000001">
    <property type="protein sequence ID" value="MBC5619998.1"/>
    <property type="molecule type" value="Genomic_DNA"/>
</dbReference>
<evidence type="ECO:0000256" key="1">
    <source>
        <dbReference type="ARBA" id="ARBA00004651"/>
    </source>
</evidence>
<organism evidence="9 10">
    <name type="scientific">Butyricimonas hominis</name>
    <dbReference type="NCBI Taxonomy" id="2763032"/>
    <lineage>
        <taxon>Bacteria</taxon>
        <taxon>Pseudomonadati</taxon>
        <taxon>Bacteroidota</taxon>
        <taxon>Bacteroidia</taxon>
        <taxon>Bacteroidales</taxon>
        <taxon>Odoribacteraceae</taxon>
        <taxon>Butyricimonas</taxon>
    </lineage>
</organism>
<keyword evidence="6" id="KW-0653">Protein transport</keyword>
<keyword evidence="4 7" id="KW-1133">Transmembrane helix</keyword>
<evidence type="ECO:0000256" key="2">
    <source>
        <dbReference type="ARBA" id="ARBA00022475"/>
    </source>
</evidence>
<protein>
    <submittedName>
        <fullName evidence="9">MotA/TolQ/ExbB proton channel family protein</fullName>
    </submittedName>
</protein>
<sequence>MNAISDIMFWISTGLLVPVIVLLILLFFRSLLLVGSFFGQYVSIRKTDKLIREQMETLHVDNIDHFGSKLPEKSSSLVVMFMKRILAEQGNKAQVQRLLANFEIAADKDLATSKTLTKLGPILGLMGTLIPMGPALVGLSTGDIASMAYNMQVAFATTVIGLVAGAIGFLTQQVKQRWYLQDMTNLECLVEVLNEKNERK</sequence>
<dbReference type="RefSeq" id="WP_186974840.1">
    <property type="nucleotide sequence ID" value="NZ_JACOOH010000001.1"/>
</dbReference>
<feature type="domain" description="MotA/TolQ/ExbB proton channel" evidence="8">
    <location>
        <begin position="96"/>
        <end position="171"/>
    </location>
</feature>
<dbReference type="Pfam" id="PF01618">
    <property type="entry name" value="MotA_ExbB"/>
    <property type="match status" value="1"/>
</dbReference>
<comment type="similarity">
    <text evidence="6">Belongs to the exbB/tolQ family.</text>
</comment>
<keyword evidence="3 7" id="KW-0812">Transmembrane</keyword>
<keyword evidence="2" id="KW-1003">Cell membrane</keyword>
<keyword evidence="6" id="KW-0813">Transport</keyword>
<dbReference type="InterPro" id="IPR002898">
    <property type="entry name" value="MotA_ExbB_proton_chnl"/>
</dbReference>
<gene>
    <name evidence="9" type="ORF">H8S64_02680</name>
</gene>
<comment type="subcellular location">
    <subcellularLocation>
        <location evidence="1">Cell membrane</location>
        <topology evidence="1">Multi-pass membrane protein</topology>
    </subcellularLocation>
    <subcellularLocation>
        <location evidence="6">Membrane</location>
        <topology evidence="6">Multi-pass membrane protein</topology>
    </subcellularLocation>
</comment>
<name>A0ABR7CWD6_9BACT</name>
<evidence type="ECO:0000256" key="7">
    <source>
        <dbReference type="SAM" id="Phobius"/>
    </source>
</evidence>
<feature type="transmembrane region" description="Helical" evidence="7">
    <location>
        <begin position="153"/>
        <end position="171"/>
    </location>
</feature>
<feature type="transmembrane region" description="Helical" evidence="7">
    <location>
        <begin position="122"/>
        <end position="141"/>
    </location>
</feature>
<keyword evidence="10" id="KW-1185">Reference proteome</keyword>
<evidence type="ECO:0000313" key="10">
    <source>
        <dbReference type="Proteomes" id="UP000646484"/>
    </source>
</evidence>
<comment type="caution">
    <text evidence="9">The sequence shown here is derived from an EMBL/GenBank/DDBJ whole genome shotgun (WGS) entry which is preliminary data.</text>
</comment>
<feature type="transmembrane region" description="Helical" evidence="7">
    <location>
        <begin position="15"/>
        <end position="42"/>
    </location>
</feature>
<dbReference type="PANTHER" id="PTHR30625:SF3">
    <property type="entry name" value="TOL-PAL SYSTEM PROTEIN TOLQ"/>
    <property type="match status" value="1"/>
</dbReference>
<evidence type="ECO:0000256" key="5">
    <source>
        <dbReference type="ARBA" id="ARBA00023136"/>
    </source>
</evidence>
<evidence type="ECO:0000256" key="4">
    <source>
        <dbReference type="ARBA" id="ARBA00022989"/>
    </source>
</evidence>
<keyword evidence="5 7" id="KW-0472">Membrane</keyword>
<reference evidence="9 10" key="1">
    <citation type="submission" date="2020-08" db="EMBL/GenBank/DDBJ databases">
        <title>Genome public.</title>
        <authorList>
            <person name="Liu C."/>
            <person name="Sun Q."/>
        </authorList>
    </citation>
    <scope>NUCLEOTIDE SEQUENCE [LARGE SCALE GENOMIC DNA]</scope>
    <source>
        <strain evidence="9 10">NSJ-56</strain>
    </source>
</reference>
<dbReference type="Proteomes" id="UP000646484">
    <property type="component" value="Unassembled WGS sequence"/>
</dbReference>